<protein>
    <submittedName>
        <fullName evidence="1">Uncharacterized protein</fullName>
    </submittedName>
</protein>
<proteinExistence type="predicted"/>
<accession>A0A371IHJ8</accession>
<organism evidence="1 2">
    <name type="scientific">Mucuna pruriens</name>
    <name type="common">Velvet bean</name>
    <name type="synonym">Dolichos pruriens</name>
    <dbReference type="NCBI Taxonomy" id="157652"/>
    <lineage>
        <taxon>Eukaryota</taxon>
        <taxon>Viridiplantae</taxon>
        <taxon>Streptophyta</taxon>
        <taxon>Embryophyta</taxon>
        <taxon>Tracheophyta</taxon>
        <taxon>Spermatophyta</taxon>
        <taxon>Magnoliopsida</taxon>
        <taxon>eudicotyledons</taxon>
        <taxon>Gunneridae</taxon>
        <taxon>Pentapetalae</taxon>
        <taxon>rosids</taxon>
        <taxon>fabids</taxon>
        <taxon>Fabales</taxon>
        <taxon>Fabaceae</taxon>
        <taxon>Papilionoideae</taxon>
        <taxon>50 kb inversion clade</taxon>
        <taxon>NPAAA clade</taxon>
        <taxon>indigoferoid/millettioid clade</taxon>
        <taxon>Phaseoleae</taxon>
        <taxon>Mucuna</taxon>
    </lineage>
</organism>
<sequence length="86" mass="9892">MHLIKTLVAFLDFFERNSNSNIKLFADIVMAMIATNIVMGRNTVIKLQKKEMTIEPKEGKRVSLPIRVTLLELKSLKRFRSLLKGC</sequence>
<dbReference type="AlphaFoldDB" id="A0A371IHJ8"/>
<dbReference type="Proteomes" id="UP000257109">
    <property type="component" value="Unassembled WGS sequence"/>
</dbReference>
<gene>
    <name evidence="1" type="ORF">CR513_00385</name>
</gene>
<comment type="caution">
    <text evidence="1">The sequence shown here is derived from an EMBL/GenBank/DDBJ whole genome shotgun (WGS) entry which is preliminary data.</text>
</comment>
<evidence type="ECO:0000313" key="1">
    <source>
        <dbReference type="EMBL" id="RDY14536.1"/>
    </source>
</evidence>
<dbReference type="EMBL" id="QJKJ01000060">
    <property type="protein sequence ID" value="RDY14536.1"/>
    <property type="molecule type" value="Genomic_DNA"/>
</dbReference>
<evidence type="ECO:0000313" key="2">
    <source>
        <dbReference type="Proteomes" id="UP000257109"/>
    </source>
</evidence>
<keyword evidence="2" id="KW-1185">Reference proteome</keyword>
<name>A0A371IHJ8_MUCPR</name>
<reference evidence="1" key="1">
    <citation type="submission" date="2018-05" db="EMBL/GenBank/DDBJ databases">
        <title>Draft genome of Mucuna pruriens seed.</title>
        <authorList>
            <person name="Nnadi N.E."/>
            <person name="Vos R."/>
            <person name="Hasami M.H."/>
            <person name="Devisetty U.K."/>
            <person name="Aguiy J.C."/>
        </authorList>
    </citation>
    <scope>NUCLEOTIDE SEQUENCE [LARGE SCALE GENOMIC DNA]</scope>
    <source>
        <strain evidence="1">JCA_2017</strain>
    </source>
</reference>
<feature type="non-terminal residue" evidence="1">
    <location>
        <position position="1"/>
    </location>
</feature>